<dbReference type="Proteomes" id="UP001153331">
    <property type="component" value="Unassembled WGS sequence"/>
</dbReference>
<evidence type="ECO:0000313" key="2">
    <source>
        <dbReference type="Proteomes" id="UP001153331"/>
    </source>
</evidence>
<keyword evidence="2" id="KW-1185">Reference proteome</keyword>
<protein>
    <submittedName>
        <fullName evidence="1">Uncharacterized protein</fullName>
    </submittedName>
</protein>
<name>A0ACC2I1A5_9PLEO</name>
<evidence type="ECO:0000313" key="1">
    <source>
        <dbReference type="EMBL" id="KAJ8108758.1"/>
    </source>
</evidence>
<sequence length="527" mass="58300">MDNSDSNERKRRRITPTILTTAPLVGTAAAEVAGPSTTPPGESGTWDYLSKWEAADDTVIGDIEEEEHYSDVSDGSQKTTEDADDESEEGDSLPFENRTVRPSKLGTAKVIETINDCIAMYSEAWRPGKDEKQRKTETGQAEVPVTYDPLKMWEEAEADGQREALAERYRLEAEFYRQRLDYLCNEIAQDPGDTNCKHLEVTVDLMERAVWLEGIYKLPPDTGSDDEAQDEDFVLAHRDDPPLTQPSSRSQYRNPPVQVIDLDALSDLSDSGDENVSIGGILTTPAQAINSNEAARSTQAHLSTPRAVVVNSIETPVTCSAVTASPAGRSQGPLDDAPENASISTVSRWNWEHLKETQDRKRVVSKAIYELSSADREMIRQKLHGVGRANMVREIHASVDMLLRGDRKLPGVLPKDTSKIITFANLFLCWWLCDNYFQKEPSQSDLAELASCLRQGSSDPATFCVYVDVVLSTTFSHAALNRATQPSQAEIIEISDDEQPPSQLPERQKSNTAKPTNLEKSAAIVID</sequence>
<proteinExistence type="predicted"/>
<organism evidence="1 2">
    <name type="scientific">Boeremia exigua</name>
    <dbReference type="NCBI Taxonomy" id="749465"/>
    <lineage>
        <taxon>Eukaryota</taxon>
        <taxon>Fungi</taxon>
        <taxon>Dikarya</taxon>
        <taxon>Ascomycota</taxon>
        <taxon>Pezizomycotina</taxon>
        <taxon>Dothideomycetes</taxon>
        <taxon>Pleosporomycetidae</taxon>
        <taxon>Pleosporales</taxon>
        <taxon>Pleosporineae</taxon>
        <taxon>Didymellaceae</taxon>
        <taxon>Boeremia</taxon>
    </lineage>
</organism>
<comment type="caution">
    <text evidence="1">The sequence shown here is derived from an EMBL/GenBank/DDBJ whole genome shotgun (WGS) entry which is preliminary data.</text>
</comment>
<dbReference type="EMBL" id="JAPHNI010000702">
    <property type="protein sequence ID" value="KAJ8108758.1"/>
    <property type="molecule type" value="Genomic_DNA"/>
</dbReference>
<accession>A0ACC2I1A5</accession>
<reference evidence="1" key="1">
    <citation type="submission" date="2022-11" db="EMBL/GenBank/DDBJ databases">
        <title>Genome Sequence of Boeremia exigua.</title>
        <authorList>
            <person name="Buettner E."/>
        </authorList>
    </citation>
    <scope>NUCLEOTIDE SEQUENCE</scope>
    <source>
        <strain evidence="1">CU02</strain>
    </source>
</reference>
<gene>
    <name evidence="1" type="ORF">OPT61_g7949</name>
</gene>